<accession>A0A382KDY2</accession>
<gene>
    <name evidence="1" type="ORF">METZ01_LOCUS276068</name>
</gene>
<dbReference type="EMBL" id="UINC01080355">
    <property type="protein sequence ID" value="SVC23214.1"/>
    <property type="molecule type" value="Genomic_DNA"/>
</dbReference>
<proteinExistence type="predicted"/>
<organism evidence="1">
    <name type="scientific">marine metagenome</name>
    <dbReference type="NCBI Taxonomy" id="408172"/>
    <lineage>
        <taxon>unclassified sequences</taxon>
        <taxon>metagenomes</taxon>
        <taxon>ecological metagenomes</taxon>
    </lineage>
</organism>
<evidence type="ECO:0000313" key="1">
    <source>
        <dbReference type="EMBL" id="SVC23214.1"/>
    </source>
</evidence>
<dbReference type="AlphaFoldDB" id="A0A382KDY2"/>
<name>A0A382KDY2_9ZZZZ</name>
<reference evidence="1" key="1">
    <citation type="submission" date="2018-05" db="EMBL/GenBank/DDBJ databases">
        <authorList>
            <person name="Lanie J.A."/>
            <person name="Ng W.-L."/>
            <person name="Kazmierczak K.M."/>
            <person name="Andrzejewski T.M."/>
            <person name="Davidsen T.M."/>
            <person name="Wayne K.J."/>
            <person name="Tettelin H."/>
            <person name="Glass J.I."/>
            <person name="Rusch D."/>
            <person name="Podicherti R."/>
            <person name="Tsui H.-C.T."/>
            <person name="Winkler M.E."/>
        </authorList>
    </citation>
    <scope>NUCLEOTIDE SEQUENCE</scope>
</reference>
<protein>
    <submittedName>
        <fullName evidence="1">Uncharacterized protein</fullName>
    </submittedName>
</protein>
<sequence length="23" mass="2764">MTKIQLKLAARFKKNKKTYPERA</sequence>